<organism evidence="4 5">
    <name type="scientific">Candidatus Scatenecus faecavium</name>
    <dbReference type="NCBI Taxonomy" id="2840915"/>
    <lineage>
        <taxon>Bacteria</taxon>
        <taxon>Candidatus Scatenecus</taxon>
    </lineage>
</organism>
<sequence>MFTTPSHGQKFFIFNKFRQFYKFDISETDTHDPLSELLKAQKHAAEIYGTKHTYFLTNGSTSGIIASVLACTKPGDKILLHDDAHPSHTNAVRLAGCEPVYYQLPVDDKWGVYQKNTPENLEPYLKSSNIKAVIITSPTYEGFVSDISAIKSICQKYGAYLITDEAHGALYPFSNELPQSAVKISDFTIQSLHKTAGGLNPTALLHSNCNIDPSKALALINTTSPSYPLLATIEANINYLNSQKGRKKLENLISAIKTLKARFPNLEFGGHDMTKLLIKSKTLSGEELSQKLYEYGIEDERANEKSVMLLCGIGTDEKKLERLKKVLRKL</sequence>
<gene>
    <name evidence="4" type="ORF">IAD41_02945</name>
</gene>
<accession>A0A9D1FUR7</accession>
<dbReference type="InterPro" id="IPR015424">
    <property type="entry name" value="PyrdxlP-dep_Trfase"/>
</dbReference>
<evidence type="ECO:0000256" key="1">
    <source>
        <dbReference type="ARBA" id="ARBA00001933"/>
    </source>
</evidence>
<evidence type="ECO:0000313" key="4">
    <source>
        <dbReference type="EMBL" id="HIS82547.1"/>
    </source>
</evidence>
<comment type="cofactor">
    <cofactor evidence="1">
        <name>pyridoxal 5'-phosphate</name>
        <dbReference type="ChEBI" id="CHEBI:597326"/>
    </cofactor>
</comment>
<dbReference type="PANTHER" id="PTHR43277:SF4">
    <property type="entry name" value="ARGININE DECARBOXYLASE"/>
    <property type="match status" value="1"/>
</dbReference>
<dbReference type="Pfam" id="PF01276">
    <property type="entry name" value="OKR_DC_1"/>
    <property type="match status" value="1"/>
</dbReference>
<protein>
    <submittedName>
        <fullName evidence="4">Aminotransferase class I/II-fold pyridoxal phosphate-dependent enzyme</fullName>
    </submittedName>
</protein>
<dbReference type="InterPro" id="IPR052357">
    <property type="entry name" value="Orn_Lys_Arg_decarboxylase-I"/>
</dbReference>
<name>A0A9D1FUR7_9BACT</name>
<evidence type="ECO:0000256" key="2">
    <source>
        <dbReference type="ARBA" id="ARBA00022898"/>
    </source>
</evidence>
<keyword evidence="4" id="KW-0808">Transferase</keyword>
<reference evidence="4" key="1">
    <citation type="submission" date="2020-10" db="EMBL/GenBank/DDBJ databases">
        <authorList>
            <person name="Gilroy R."/>
        </authorList>
    </citation>
    <scope>NUCLEOTIDE SEQUENCE</scope>
    <source>
        <strain evidence="4">CHK152-2994</strain>
    </source>
</reference>
<keyword evidence="2" id="KW-0663">Pyridoxal phosphate</keyword>
<dbReference type="Proteomes" id="UP000824139">
    <property type="component" value="Unassembled WGS sequence"/>
</dbReference>
<dbReference type="SUPFAM" id="SSF53383">
    <property type="entry name" value="PLP-dependent transferases"/>
    <property type="match status" value="1"/>
</dbReference>
<comment type="caution">
    <text evidence="4">The sequence shown here is derived from an EMBL/GenBank/DDBJ whole genome shotgun (WGS) entry which is preliminary data.</text>
</comment>
<evidence type="ECO:0000259" key="3">
    <source>
        <dbReference type="Pfam" id="PF01276"/>
    </source>
</evidence>
<dbReference type="InterPro" id="IPR000310">
    <property type="entry name" value="Orn/Lys/Arg_deCO2ase_major_dom"/>
</dbReference>
<dbReference type="AlphaFoldDB" id="A0A9D1FUR7"/>
<evidence type="ECO:0000313" key="5">
    <source>
        <dbReference type="Proteomes" id="UP000824139"/>
    </source>
</evidence>
<keyword evidence="4" id="KW-0032">Aminotransferase</keyword>
<reference evidence="4" key="2">
    <citation type="journal article" date="2021" name="PeerJ">
        <title>Extensive microbial diversity within the chicken gut microbiome revealed by metagenomics and culture.</title>
        <authorList>
            <person name="Gilroy R."/>
            <person name="Ravi A."/>
            <person name="Getino M."/>
            <person name="Pursley I."/>
            <person name="Horton D.L."/>
            <person name="Alikhan N.F."/>
            <person name="Baker D."/>
            <person name="Gharbi K."/>
            <person name="Hall N."/>
            <person name="Watson M."/>
            <person name="Adriaenssens E.M."/>
            <person name="Foster-Nyarko E."/>
            <person name="Jarju S."/>
            <person name="Secka A."/>
            <person name="Antonio M."/>
            <person name="Oren A."/>
            <person name="Chaudhuri R.R."/>
            <person name="La Ragione R."/>
            <person name="Hildebrand F."/>
            <person name="Pallen M.J."/>
        </authorList>
    </citation>
    <scope>NUCLEOTIDE SEQUENCE</scope>
    <source>
        <strain evidence="4">CHK152-2994</strain>
    </source>
</reference>
<proteinExistence type="predicted"/>
<dbReference type="Gene3D" id="3.40.640.10">
    <property type="entry name" value="Type I PLP-dependent aspartate aminotransferase-like (Major domain)"/>
    <property type="match status" value="1"/>
</dbReference>
<dbReference type="GO" id="GO:0008483">
    <property type="term" value="F:transaminase activity"/>
    <property type="evidence" value="ECO:0007669"/>
    <property type="project" value="UniProtKB-KW"/>
</dbReference>
<dbReference type="PANTHER" id="PTHR43277">
    <property type="entry name" value="ARGININE DECARBOXYLASE"/>
    <property type="match status" value="1"/>
</dbReference>
<feature type="domain" description="Orn/Lys/Arg decarboxylases family 1 pyridoxal-P attachment site" evidence="3">
    <location>
        <begin position="29"/>
        <end position="264"/>
    </location>
</feature>
<dbReference type="InterPro" id="IPR015421">
    <property type="entry name" value="PyrdxlP-dep_Trfase_major"/>
</dbReference>
<dbReference type="EMBL" id="DVJO01000063">
    <property type="protein sequence ID" value="HIS82547.1"/>
    <property type="molecule type" value="Genomic_DNA"/>
</dbReference>